<feature type="disulfide bond" evidence="1">
    <location>
        <begin position="33"/>
        <end position="48"/>
    </location>
</feature>
<organism evidence="5 6">
    <name type="scientific">Scyliorhinus torazame</name>
    <name type="common">Cloudy catshark</name>
    <name type="synonym">Catulus torazame</name>
    <dbReference type="NCBI Taxonomy" id="75743"/>
    <lineage>
        <taxon>Eukaryota</taxon>
        <taxon>Metazoa</taxon>
        <taxon>Chordata</taxon>
        <taxon>Craniata</taxon>
        <taxon>Vertebrata</taxon>
        <taxon>Chondrichthyes</taxon>
        <taxon>Elasmobranchii</taxon>
        <taxon>Galeomorphii</taxon>
        <taxon>Galeoidea</taxon>
        <taxon>Carcharhiniformes</taxon>
        <taxon>Scyliorhinidae</taxon>
        <taxon>Scyliorhinus</taxon>
    </lineage>
</organism>
<keyword evidence="3" id="KW-1133">Transmembrane helix</keyword>
<gene>
    <name evidence="5" type="ORF">scyTo_0015642</name>
</gene>
<feature type="domain" description="TNFR-Cys" evidence="4">
    <location>
        <begin position="32"/>
        <end position="74"/>
    </location>
</feature>
<feature type="compositionally biased region" description="Low complexity" evidence="2">
    <location>
        <begin position="130"/>
        <end position="143"/>
    </location>
</feature>
<dbReference type="EMBL" id="BFAA01008959">
    <property type="protein sequence ID" value="GCB77296.1"/>
    <property type="molecule type" value="Genomic_DNA"/>
</dbReference>
<dbReference type="AlphaFoldDB" id="A0A401PVY9"/>
<evidence type="ECO:0000313" key="5">
    <source>
        <dbReference type="EMBL" id="GCB77296.1"/>
    </source>
</evidence>
<feature type="non-terminal residue" evidence="5">
    <location>
        <position position="1"/>
    </location>
</feature>
<dbReference type="OrthoDB" id="9950067at2759"/>
<evidence type="ECO:0000259" key="4">
    <source>
        <dbReference type="PROSITE" id="PS50050"/>
    </source>
</evidence>
<dbReference type="OMA" id="KRWNTES"/>
<protein>
    <recommendedName>
        <fullName evidence="4">TNFR-Cys domain-containing protein</fullName>
    </recommendedName>
</protein>
<keyword evidence="6" id="KW-1185">Reference proteome</keyword>
<dbReference type="GO" id="GO:0006954">
    <property type="term" value="P:inflammatory response"/>
    <property type="evidence" value="ECO:0007669"/>
    <property type="project" value="InterPro"/>
</dbReference>
<comment type="caution">
    <text evidence="1">Lacks conserved residue(s) required for the propagation of feature annotation.</text>
</comment>
<reference evidence="5 6" key="1">
    <citation type="journal article" date="2018" name="Nat. Ecol. Evol.">
        <title>Shark genomes provide insights into elasmobranch evolution and the origin of vertebrates.</title>
        <authorList>
            <person name="Hara Y"/>
            <person name="Yamaguchi K"/>
            <person name="Onimaru K"/>
            <person name="Kadota M"/>
            <person name="Koyanagi M"/>
            <person name="Keeley SD"/>
            <person name="Tatsumi K"/>
            <person name="Tanaka K"/>
            <person name="Motone F"/>
            <person name="Kageyama Y"/>
            <person name="Nozu R"/>
            <person name="Adachi N"/>
            <person name="Nishimura O"/>
            <person name="Nakagawa R"/>
            <person name="Tanegashima C"/>
            <person name="Kiyatake I"/>
            <person name="Matsumoto R"/>
            <person name="Murakumo K"/>
            <person name="Nishida K"/>
            <person name="Terakita A"/>
            <person name="Kuratani S"/>
            <person name="Sato K"/>
            <person name="Hyodo S Kuraku.S."/>
        </authorList>
    </citation>
    <scope>NUCLEOTIDE SEQUENCE [LARGE SCALE GENOMIC DNA]</scope>
</reference>
<dbReference type="STRING" id="75743.A0A401PVY9"/>
<keyword evidence="1" id="KW-1015">Disulfide bond</keyword>
<evidence type="ECO:0000256" key="3">
    <source>
        <dbReference type="SAM" id="Phobius"/>
    </source>
</evidence>
<dbReference type="PANTHER" id="PTHR47881">
    <property type="entry name" value="TUMOR NECROSIS FACTOR RECEPTOR SUBFAMILY MEMBER 4"/>
    <property type="match status" value="1"/>
</dbReference>
<sequence length="222" mass="24802">PRGFRQRLLSESQGYYLAERCKSSEEPAACKPCPSGKYSKGWNTYGYCHLCTVCNKEHGATYKKICNNTANAQCTCGKDKRWNTESSSCEPCPTGFYSDEDDNEPCTRRTSDMSLPAIKTTSTQGRRAPNSTTASSTTLLNTTRPPPSVTTEGQPALSVEVKFYISVIVVTAAIFLIFLIKRRRMYLGVKKQDSHRCFGFRQDVKSPVQEESEDMTSVQVKN</sequence>
<dbReference type="SMART" id="SM00208">
    <property type="entry name" value="TNFR"/>
    <property type="match status" value="1"/>
</dbReference>
<keyword evidence="3" id="KW-0472">Membrane</keyword>
<evidence type="ECO:0000256" key="2">
    <source>
        <dbReference type="SAM" id="MobiDB-lite"/>
    </source>
</evidence>
<feature type="transmembrane region" description="Helical" evidence="3">
    <location>
        <begin position="163"/>
        <end position="180"/>
    </location>
</feature>
<dbReference type="InterPro" id="IPR001368">
    <property type="entry name" value="TNFR/NGFR_Cys_rich_reg"/>
</dbReference>
<dbReference type="InterPro" id="IPR020445">
    <property type="entry name" value="TNFR_4"/>
</dbReference>
<feature type="region of interest" description="Disordered" evidence="2">
    <location>
        <begin position="120"/>
        <end position="152"/>
    </location>
</feature>
<evidence type="ECO:0000313" key="6">
    <source>
        <dbReference type="Proteomes" id="UP000288216"/>
    </source>
</evidence>
<keyword evidence="3" id="KW-0812">Transmembrane</keyword>
<name>A0A401PVY9_SCYTO</name>
<dbReference type="GO" id="GO:0005031">
    <property type="term" value="F:tumor necrosis factor receptor activity"/>
    <property type="evidence" value="ECO:0007669"/>
    <property type="project" value="InterPro"/>
</dbReference>
<dbReference type="SUPFAM" id="SSF57586">
    <property type="entry name" value="TNF receptor-like"/>
    <property type="match status" value="2"/>
</dbReference>
<evidence type="ECO:0000256" key="1">
    <source>
        <dbReference type="PROSITE-ProRule" id="PRU00206"/>
    </source>
</evidence>
<dbReference type="PROSITE" id="PS50050">
    <property type="entry name" value="TNFR_NGFR_2"/>
    <property type="match status" value="1"/>
</dbReference>
<accession>A0A401PVY9</accession>
<proteinExistence type="predicted"/>
<feature type="repeat" description="TNFR-Cys" evidence="1">
    <location>
        <begin position="32"/>
        <end position="74"/>
    </location>
</feature>
<dbReference type="CDD" id="cd00185">
    <property type="entry name" value="TNFRSF"/>
    <property type="match status" value="1"/>
</dbReference>
<dbReference type="PANTHER" id="PTHR47881:SF1">
    <property type="entry name" value="TUMOR NECROSIS FACTOR RECEPTOR SUPERFAMILY MEMBER 4"/>
    <property type="match status" value="1"/>
</dbReference>
<dbReference type="Gene3D" id="2.10.50.10">
    <property type="entry name" value="Tumor Necrosis Factor Receptor, subunit A, domain 2"/>
    <property type="match status" value="2"/>
</dbReference>
<dbReference type="Proteomes" id="UP000288216">
    <property type="component" value="Unassembled WGS sequence"/>
</dbReference>
<comment type="caution">
    <text evidence="5">The sequence shown here is derived from an EMBL/GenBank/DDBJ whole genome shotgun (WGS) entry which is preliminary data.</text>
</comment>